<gene>
    <name evidence="8" type="ORF">D9Q81_04360</name>
</gene>
<protein>
    <submittedName>
        <fullName evidence="8">Histone family protein</fullName>
    </submittedName>
</protein>
<evidence type="ECO:0000256" key="2">
    <source>
        <dbReference type="ARBA" id="ARBA00004496"/>
    </source>
</evidence>
<dbReference type="CDD" id="cd22909">
    <property type="entry name" value="HFD_archaea_histone-like"/>
    <property type="match status" value="1"/>
</dbReference>
<feature type="domain" description="Transcription factor CBF/NF-Y/archaeal histone" evidence="7">
    <location>
        <begin position="8"/>
        <end position="70"/>
    </location>
</feature>
<dbReference type="GO" id="GO:0003677">
    <property type="term" value="F:DNA binding"/>
    <property type="evidence" value="ECO:0007669"/>
    <property type="project" value="UniProtKB-KW"/>
</dbReference>
<comment type="similarity">
    <text evidence="3">Belongs to the archaeal histone HMF family.</text>
</comment>
<dbReference type="GO" id="GO:0005737">
    <property type="term" value="C:cytoplasm"/>
    <property type="evidence" value="ECO:0007669"/>
    <property type="project" value="UniProtKB-SubCell"/>
</dbReference>
<dbReference type="GO" id="GO:0005694">
    <property type="term" value="C:chromosome"/>
    <property type="evidence" value="ECO:0007669"/>
    <property type="project" value="UniProtKB-SubCell"/>
</dbReference>
<reference evidence="8 9" key="1">
    <citation type="submission" date="2018-10" db="EMBL/GenBank/DDBJ databases">
        <title>Co-occurring genomic capacity for anaerobic methane metabolism and dissimilatory sulfite reduction discovered in the Korarchaeota.</title>
        <authorList>
            <person name="Mckay L.J."/>
            <person name="Dlakic M."/>
            <person name="Fields M.W."/>
            <person name="Delmont T.O."/>
            <person name="Eren A.M."/>
            <person name="Jay Z.J."/>
            <person name="Klingelsmith K.B."/>
            <person name="Rusch D.B."/>
            <person name="Inskeep W.P."/>
        </authorList>
    </citation>
    <scope>NUCLEOTIDE SEQUENCE [LARGE SCALE GENOMIC DNA]</scope>
    <source>
        <strain evidence="8 9">WS</strain>
    </source>
</reference>
<dbReference type="RefSeq" id="WP_012308704.1">
    <property type="nucleotide sequence ID" value="NZ_RCOR01000022.1"/>
</dbReference>
<dbReference type="Gene3D" id="1.10.20.10">
    <property type="entry name" value="Histone, subunit A"/>
    <property type="match status" value="1"/>
</dbReference>
<dbReference type="InterPro" id="IPR050004">
    <property type="entry name" value="HmfB-like"/>
</dbReference>
<dbReference type="Proteomes" id="UP000278149">
    <property type="component" value="Unassembled WGS sequence"/>
</dbReference>
<dbReference type="SUPFAM" id="SSF47113">
    <property type="entry name" value="Histone-fold"/>
    <property type="match status" value="1"/>
</dbReference>
<dbReference type="AlphaFoldDB" id="A0A429G5C5"/>
<evidence type="ECO:0000313" key="8">
    <source>
        <dbReference type="EMBL" id="RSN69031.1"/>
    </source>
</evidence>
<dbReference type="GeneID" id="6093336"/>
<dbReference type="InterPro" id="IPR009072">
    <property type="entry name" value="Histone-fold"/>
</dbReference>
<dbReference type="PANTHER" id="PTHR47828">
    <property type="entry name" value="ARCHAEAL HISTONE A"/>
    <property type="match status" value="1"/>
</dbReference>
<keyword evidence="6" id="KW-0238">DNA-binding</keyword>
<dbReference type="GO" id="GO:0046982">
    <property type="term" value="F:protein heterodimerization activity"/>
    <property type="evidence" value="ECO:0007669"/>
    <property type="project" value="InterPro"/>
</dbReference>
<evidence type="ECO:0000256" key="1">
    <source>
        <dbReference type="ARBA" id="ARBA00004286"/>
    </source>
</evidence>
<name>A0A429G5C5_9CREN</name>
<evidence type="ECO:0000256" key="3">
    <source>
        <dbReference type="ARBA" id="ARBA00008264"/>
    </source>
</evidence>
<evidence type="ECO:0000259" key="7">
    <source>
        <dbReference type="Pfam" id="PF00808"/>
    </source>
</evidence>
<dbReference type="InterPro" id="IPR050947">
    <property type="entry name" value="Archaeal_histone_HMF"/>
</dbReference>
<evidence type="ECO:0000256" key="5">
    <source>
        <dbReference type="ARBA" id="ARBA00022490"/>
    </source>
</evidence>
<keyword evidence="4" id="KW-0158">Chromosome</keyword>
<dbReference type="InterPro" id="IPR003958">
    <property type="entry name" value="CBFA_NFYB_domain"/>
</dbReference>
<dbReference type="OMA" id="VAPCVRI"/>
<sequence length="76" mass="8838">MPQKQTRYLPLAPVYRIIKSAGAERVSDDARERMVYHLERFAREVGAQAVELAKHAKRKTVTDRDIEMAVEAVWKR</sequence>
<organism evidence="8 9">
    <name type="scientific">Candidatus Korarchaeum cryptofilum</name>
    <dbReference type="NCBI Taxonomy" id="498846"/>
    <lineage>
        <taxon>Archaea</taxon>
        <taxon>Thermoproteota</taxon>
        <taxon>Candidatus Korarchaeia</taxon>
        <taxon>Candidatus Korarchaeales</taxon>
        <taxon>Candidatus Korarchaeaceae</taxon>
        <taxon>Candidatus Korarchaeum</taxon>
    </lineage>
</organism>
<evidence type="ECO:0000256" key="6">
    <source>
        <dbReference type="ARBA" id="ARBA00023125"/>
    </source>
</evidence>
<evidence type="ECO:0000256" key="4">
    <source>
        <dbReference type="ARBA" id="ARBA00022454"/>
    </source>
</evidence>
<proteinExistence type="inferred from homology"/>
<evidence type="ECO:0000313" key="9">
    <source>
        <dbReference type="Proteomes" id="UP000278149"/>
    </source>
</evidence>
<comment type="caution">
    <text evidence="8">The sequence shown here is derived from an EMBL/GenBank/DDBJ whole genome shotgun (WGS) entry which is preliminary data.</text>
</comment>
<comment type="subcellular location">
    <subcellularLocation>
        <location evidence="1">Chromosome</location>
    </subcellularLocation>
    <subcellularLocation>
        <location evidence="2">Cytoplasm</location>
    </subcellularLocation>
</comment>
<keyword evidence="5" id="KW-0963">Cytoplasm</keyword>
<dbReference type="NCBIfam" id="NF043032">
    <property type="entry name" value="archaea_histone"/>
    <property type="match status" value="1"/>
</dbReference>
<dbReference type="PANTHER" id="PTHR47828:SF1">
    <property type="entry name" value="ARCHAEAL HISTONE A"/>
    <property type="match status" value="1"/>
</dbReference>
<accession>A0A429G5C5</accession>
<dbReference type="Pfam" id="PF00808">
    <property type="entry name" value="CBFD_NFYB_HMF"/>
    <property type="match status" value="1"/>
</dbReference>
<dbReference type="EMBL" id="RCOR01000022">
    <property type="protein sequence ID" value="RSN69031.1"/>
    <property type="molecule type" value="Genomic_DNA"/>
</dbReference>